<keyword evidence="7" id="KW-0251">Elongation factor</keyword>
<dbReference type="AlphaFoldDB" id="A0A0L8VBS2"/>
<evidence type="ECO:0000256" key="2">
    <source>
        <dbReference type="ARBA" id="ARBA00017872"/>
    </source>
</evidence>
<dbReference type="OrthoDB" id="9801591at2"/>
<dbReference type="InterPro" id="IPR041095">
    <property type="entry name" value="EFG_II"/>
</dbReference>
<evidence type="ECO:0000256" key="5">
    <source>
        <dbReference type="ARBA" id="ARBA00024731"/>
    </source>
</evidence>
<dbReference type="SUPFAM" id="SSF54211">
    <property type="entry name" value="Ribosomal protein S5 domain 2-like"/>
    <property type="match status" value="1"/>
</dbReference>
<dbReference type="GO" id="GO:0003924">
    <property type="term" value="F:GTPase activity"/>
    <property type="evidence" value="ECO:0007669"/>
    <property type="project" value="InterPro"/>
</dbReference>
<dbReference type="Gene3D" id="3.30.70.240">
    <property type="match status" value="1"/>
</dbReference>
<dbReference type="Pfam" id="PF00009">
    <property type="entry name" value="GTP_EFTU"/>
    <property type="match status" value="1"/>
</dbReference>
<evidence type="ECO:0000256" key="1">
    <source>
        <dbReference type="ARBA" id="ARBA00013902"/>
    </source>
</evidence>
<sequence>MKVYKTDQIRNIALIGNAGSGKTTLAEAMLFEGGVINRRGEVTAKNTVSDYQPIEQDYGNSVFSTVLHTFSNDKKINIIDTPGMDDFRGSVVSALHVVGSALVTVNTPHGIEAGTESVCRYTEQAKKPMILVFNQLDHENVNFEQTVDQAKSIFGKKVTIVQYPVNAGPGFDSIIDVLKMKLYKYPAGGGKPEVLDIPDDEQERADELHNELVEMAAENDEALMELYFEKGSLSEDEMRQGIKLGMIDRSLFPIFCTGAKHNMGVGRLLEFVANITPSPAEAVEVPEITGKVVKKGEDAPASLIVFKTTIEQHVGEITYFKVMSGTVKEGMDLIIAKNGNKERISQLFVSAGKSRTKVDAMVAGDIGATVKMKDVDVNNTLSEKSAGYKFAEIVFPTSRHTVALKAVNEADDEKVSESFQKLHDQDPTYLVEYSKELKQMLVHCQGEYHLNTLKWFYTNEFKIDIEFLKPKIPYRETITKMAQADYRHKKQSGGAGQFGEVHMIIEPYIEGVDPKTVVTLNGKEQKLSIRDTQEYPLSWGGKLLFHNCIVGGSIDGRFLPAILKGIMEKMEEGPLTGSYARDIRVYVYDGKMHPVDSNEISFKLAGRNAFSKAFKDAGPKILEPIYNLEVSVQSDRMGDVMSDLQGRRALIMGMGSEKGFEKINAKVPLKEMYKYITALSSITQGRGIFSIAFDGYEKVPQEVQDELLATYAAEQEED</sequence>
<dbReference type="InterPro" id="IPR047872">
    <property type="entry name" value="EFG_IV"/>
</dbReference>
<gene>
    <name evidence="7" type="ORF">NC99_15690</name>
</gene>
<comment type="caution">
    <text evidence="7">The sequence shown here is derived from an EMBL/GenBank/DDBJ whole genome shotgun (WGS) entry which is preliminary data.</text>
</comment>
<accession>A0A0L8VBS2</accession>
<dbReference type="Pfam" id="PF00679">
    <property type="entry name" value="EFG_C"/>
    <property type="match status" value="1"/>
</dbReference>
<dbReference type="Gene3D" id="2.40.30.10">
    <property type="entry name" value="Translation factors"/>
    <property type="match status" value="1"/>
</dbReference>
<dbReference type="EMBL" id="LGIA01000089">
    <property type="protein sequence ID" value="KOH45622.1"/>
    <property type="molecule type" value="Genomic_DNA"/>
</dbReference>
<proteinExistence type="predicted"/>
<dbReference type="SMART" id="SM00838">
    <property type="entry name" value="EFG_C"/>
    <property type="match status" value="1"/>
</dbReference>
<dbReference type="SMART" id="SM00889">
    <property type="entry name" value="EFG_IV"/>
    <property type="match status" value="1"/>
</dbReference>
<dbReference type="GO" id="GO:0032790">
    <property type="term" value="P:ribosome disassembly"/>
    <property type="evidence" value="ECO:0007669"/>
    <property type="project" value="TreeGrafter"/>
</dbReference>
<dbReference type="FunFam" id="3.30.70.240:FF:000001">
    <property type="entry name" value="Elongation factor G"/>
    <property type="match status" value="1"/>
</dbReference>
<dbReference type="Proteomes" id="UP000036958">
    <property type="component" value="Unassembled WGS sequence"/>
</dbReference>
<evidence type="ECO:0000259" key="6">
    <source>
        <dbReference type="PROSITE" id="PS51722"/>
    </source>
</evidence>
<evidence type="ECO:0000313" key="7">
    <source>
        <dbReference type="EMBL" id="KOH45622.1"/>
    </source>
</evidence>
<evidence type="ECO:0000256" key="3">
    <source>
        <dbReference type="ARBA" id="ARBA00022741"/>
    </source>
</evidence>
<dbReference type="PANTHER" id="PTHR43261:SF6">
    <property type="entry name" value="ELONGATION FACTOR G-LIKE PROTEIN"/>
    <property type="match status" value="1"/>
</dbReference>
<name>A0A0L8VBS2_9BACT</name>
<dbReference type="Pfam" id="PF22042">
    <property type="entry name" value="EF-G_D2"/>
    <property type="match status" value="1"/>
</dbReference>
<dbReference type="Gene3D" id="3.30.70.870">
    <property type="entry name" value="Elongation Factor G (Translational Gtpase), domain 3"/>
    <property type="match status" value="1"/>
</dbReference>
<evidence type="ECO:0000256" key="4">
    <source>
        <dbReference type="ARBA" id="ARBA00023134"/>
    </source>
</evidence>
<dbReference type="CDD" id="cd04170">
    <property type="entry name" value="EF-G_bact"/>
    <property type="match status" value="1"/>
</dbReference>
<dbReference type="PANTHER" id="PTHR43261">
    <property type="entry name" value="TRANSLATION ELONGATION FACTOR G-RELATED"/>
    <property type="match status" value="1"/>
</dbReference>
<dbReference type="PATRIC" id="fig|1409788.3.peg.1607"/>
<keyword evidence="7" id="KW-0648">Protein biosynthesis</keyword>
<dbReference type="GO" id="GO:0003746">
    <property type="term" value="F:translation elongation factor activity"/>
    <property type="evidence" value="ECO:0007669"/>
    <property type="project" value="UniProtKB-KW"/>
</dbReference>
<dbReference type="InterPro" id="IPR005517">
    <property type="entry name" value="Transl_elong_EFG/EF2_IV"/>
</dbReference>
<dbReference type="InterPro" id="IPR027417">
    <property type="entry name" value="P-loop_NTPase"/>
</dbReference>
<comment type="function">
    <text evidence="5">Catalyzes the GTP-dependent ribosomal translocation step during translation elongation. During this step, the ribosome changes from the pre-translocational (PRE) to the post-translocational (POST) state as the newly formed A-site-bound peptidyl-tRNA and P-site-bound deacylated tRNA move to the P and E sites, respectively. Catalyzes the coordinated movement of the two tRNA molecules, the mRNA and conformational changes in the ribosome.</text>
</comment>
<dbReference type="InterPro" id="IPR014721">
    <property type="entry name" value="Ribsml_uS5_D2-typ_fold_subgr"/>
</dbReference>
<dbReference type="GO" id="GO:0005525">
    <property type="term" value="F:GTP binding"/>
    <property type="evidence" value="ECO:0007669"/>
    <property type="project" value="UniProtKB-KW"/>
</dbReference>
<dbReference type="InterPro" id="IPR000795">
    <property type="entry name" value="T_Tr_GTP-bd_dom"/>
</dbReference>
<reference evidence="8" key="1">
    <citation type="submission" date="2015-07" db="EMBL/GenBank/DDBJ databases">
        <title>Genome sequencing of Sunxiuqinia dokdonensis strain SK.</title>
        <authorList>
            <person name="Ahn S."/>
            <person name="Kim B.-C."/>
        </authorList>
    </citation>
    <scope>NUCLEOTIDE SEQUENCE [LARGE SCALE GENOMIC DNA]</scope>
    <source>
        <strain evidence="8">SK</strain>
    </source>
</reference>
<dbReference type="SUPFAM" id="SSF52540">
    <property type="entry name" value="P-loop containing nucleoside triphosphate hydrolases"/>
    <property type="match status" value="1"/>
</dbReference>
<organism evidence="7 8">
    <name type="scientific">Sunxiuqinia dokdonensis</name>
    <dbReference type="NCBI Taxonomy" id="1409788"/>
    <lineage>
        <taxon>Bacteria</taxon>
        <taxon>Pseudomonadati</taxon>
        <taxon>Bacteroidota</taxon>
        <taxon>Bacteroidia</taxon>
        <taxon>Marinilabiliales</taxon>
        <taxon>Prolixibacteraceae</taxon>
        <taxon>Sunxiuqinia</taxon>
    </lineage>
</organism>
<dbReference type="NCBIfam" id="TIGR00231">
    <property type="entry name" value="small_GTP"/>
    <property type="match status" value="1"/>
</dbReference>
<dbReference type="SUPFAM" id="SSF50447">
    <property type="entry name" value="Translation proteins"/>
    <property type="match status" value="1"/>
</dbReference>
<dbReference type="Pfam" id="PF14492">
    <property type="entry name" value="EFG_III"/>
    <property type="match status" value="1"/>
</dbReference>
<dbReference type="NCBIfam" id="NF009381">
    <property type="entry name" value="PRK12740.1-5"/>
    <property type="match status" value="1"/>
</dbReference>
<dbReference type="Pfam" id="PF03764">
    <property type="entry name" value="EFG_IV"/>
    <property type="match status" value="2"/>
</dbReference>
<keyword evidence="3" id="KW-0547">Nucleotide-binding</keyword>
<evidence type="ECO:0000313" key="8">
    <source>
        <dbReference type="Proteomes" id="UP000036958"/>
    </source>
</evidence>
<dbReference type="InterPro" id="IPR009000">
    <property type="entry name" value="Transl_B-barrel_sf"/>
</dbReference>
<dbReference type="SUPFAM" id="SSF54980">
    <property type="entry name" value="EF-G C-terminal domain-like"/>
    <property type="match status" value="2"/>
</dbReference>
<dbReference type="Gene3D" id="3.30.230.10">
    <property type="match status" value="1"/>
</dbReference>
<dbReference type="CDD" id="cd01434">
    <property type="entry name" value="EFG_mtEFG1_IV"/>
    <property type="match status" value="1"/>
</dbReference>
<feature type="domain" description="Tr-type G" evidence="6">
    <location>
        <begin position="7"/>
        <end position="280"/>
    </location>
</feature>
<dbReference type="Gene3D" id="3.40.50.300">
    <property type="entry name" value="P-loop containing nucleotide triphosphate hydrolases"/>
    <property type="match status" value="1"/>
</dbReference>
<dbReference type="CDD" id="cd03713">
    <property type="entry name" value="EFG_mtEFG_C"/>
    <property type="match status" value="1"/>
</dbReference>
<dbReference type="RefSeq" id="WP_053181494.1">
    <property type="nucleotide sequence ID" value="NZ_LGIA01000089.1"/>
</dbReference>
<protein>
    <recommendedName>
        <fullName evidence="2">Elongation factor G</fullName>
    </recommendedName>
    <alternativeName>
        <fullName evidence="1">Tetracycline resistance protein TetQ</fullName>
    </alternativeName>
</protein>
<dbReference type="STRING" id="1409788.NC99_15690"/>
<dbReference type="InterPro" id="IPR035647">
    <property type="entry name" value="EFG_III/V"/>
</dbReference>
<dbReference type="PROSITE" id="PS51722">
    <property type="entry name" value="G_TR_2"/>
    <property type="match status" value="1"/>
</dbReference>
<dbReference type="InterPro" id="IPR020568">
    <property type="entry name" value="Ribosomal_Su5_D2-typ_SF"/>
</dbReference>
<dbReference type="InterPro" id="IPR035649">
    <property type="entry name" value="EFG_V"/>
</dbReference>
<dbReference type="InterPro" id="IPR000640">
    <property type="entry name" value="EFG_V-like"/>
</dbReference>
<dbReference type="InterPro" id="IPR053905">
    <property type="entry name" value="EF-G-like_DII"/>
</dbReference>
<dbReference type="InterPro" id="IPR005225">
    <property type="entry name" value="Small_GTP-bd"/>
</dbReference>
<keyword evidence="4" id="KW-0342">GTP-binding</keyword>
<keyword evidence="8" id="KW-1185">Reference proteome</keyword>